<dbReference type="EMBL" id="JARKIK010000020">
    <property type="protein sequence ID" value="KAK8745035.1"/>
    <property type="molecule type" value="Genomic_DNA"/>
</dbReference>
<evidence type="ECO:0000256" key="1">
    <source>
        <dbReference type="SAM" id="SignalP"/>
    </source>
</evidence>
<keyword evidence="1" id="KW-0732">Signal</keyword>
<evidence type="ECO:0000313" key="3">
    <source>
        <dbReference type="Proteomes" id="UP001445076"/>
    </source>
</evidence>
<name>A0AAW0XKF6_CHEQU</name>
<keyword evidence="3" id="KW-1185">Reference proteome</keyword>
<evidence type="ECO:0000313" key="2">
    <source>
        <dbReference type="EMBL" id="KAK8745035.1"/>
    </source>
</evidence>
<dbReference type="AlphaFoldDB" id="A0AAW0XKF6"/>
<comment type="caution">
    <text evidence="2">The sequence shown here is derived from an EMBL/GenBank/DDBJ whole genome shotgun (WGS) entry which is preliminary data.</text>
</comment>
<dbReference type="Proteomes" id="UP001445076">
    <property type="component" value="Unassembled WGS sequence"/>
</dbReference>
<reference evidence="2 3" key="1">
    <citation type="journal article" date="2024" name="BMC Genomics">
        <title>Genome assembly of redclaw crayfish (Cherax quadricarinatus) provides insights into its immune adaptation and hypoxia tolerance.</title>
        <authorList>
            <person name="Liu Z."/>
            <person name="Zheng J."/>
            <person name="Li H."/>
            <person name="Fang K."/>
            <person name="Wang S."/>
            <person name="He J."/>
            <person name="Zhou D."/>
            <person name="Weng S."/>
            <person name="Chi M."/>
            <person name="Gu Z."/>
            <person name="He J."/>
            <person name="Li F."/>
            <person name="Wang M."/>
        </authorList>
    </citation>
    <scope>NUCLEOTIDE SEQUENCE [LARGE SCALE GENOMIC DNA]</scope>
    <source>
        <strain evidence="2">ZL_2023a</strain>
    </source>
</reference>
<feature type="chain" id="PRO_5043676634" evidence="1">
    <location>
        <begin position="28"/>
        <end position="174"/>
    </location>
</feature>
<accession>A0AAW0XKF6</accession>
<protein>
    <submittedName>
        <fullName evidence="2">Uncharacterized protein</fullName>
    </submittedName>
</protein>
<gene>
    <name evidence="2" type="ORF">OTU49_000413</name>
</gene>
<sequence length="174" mass="19382">NMFLNNSHISVIMVLIMTALSPLTTQGCQESPPWQTNITLPLTPKEGVWAASVGVRPDNNIWTLSITVYTNKKSIIKLIITSTNDTLQKLSWTTDTETEELQSRWPPHTHFLPGQTSKLLVMVSSTVLTLQLCTSSTCKNITLPLRHRSVISEANLNVFKLSGGENFNICRYPA</sequence>
<proteinExistence type="predicted"/>
<feature type="signal peptide" evidence="1">
    <location>
        <begin position="1"/>
        <end position="27"/>
    </location>
</feature>
<feature type="non-terminal residue" evidence="2">
    <location>
        <position position="1"/>
    </location>
</feature>
<organism evidence="2 3">
    <name type="scientific">Cherax quadricarinatus</name>
    <name type="common">Australian red claw crayfish</name>
    <dbReference type="NCBI Taxonomy" id="27406"/>
    <lineage>
        <taxon>Eukaryota</taxon>
        <taxon>Metazoa</taxon>
        <taxon>Ecdysozoa</taxon>
        <taxon>Arthropoda</taxon>
        <taxon>Crustacea</taxon>
        <taxon>Multicrustacea</taxon>
        <taxon>Malacostraca</taxon>
        <taxon>Eumalacostraca</taxon>
        <taxon>Eucarida</taxon>
        <taxon>Decapoda</taxon>
        <taxon>Pleocyemata</taxon>
        <taxon>Astacidea</taxon>
        <taxon>Parastacoidea</taxon>
        <taxon>Parastacidae</taxon>
        <taxon>Cherax</taxon>
    </lineage>
</organism>
<feature type="non-terminal residue" evidence="2">
    <location>
        <position position="174"/>
    </location>
</feature>